<dbReference type="SMART" id="SM00233">
    <property type="entry name" value="PH"/>
    <property type="match status" value="2"/>
</dbReference>
<dbReference type="SMART" id="SM00147">
    <property type="entry name" value="RasGEF"/>
    <property type="match status" value="1"/>
</dbReference>
<feature type="compositionally biased region" description="Low complexity" evidence="4">
    <location>
        <begin position="276"/>
        <end position="292"/>
    </location>
</feature>
<feature type="compositionally biased region" description="Low complexity" evidence="4">
    <location>
        <begin position="2208"/>
        <end position="2217"/>
    </location>
</feature>
<evidence type="ECO:0000256" key="1">
    <source>
        <dbReference type="ARBA" id="ARBA00022658"/>
    </source>
</evidence>
<feature type="domain" description="PH" evidence="5">
    <location>
        <begin position="1182"/>
        <end position="1350"/>
    </location>
</feature>
<dbReference type="InterPro" id="IPR008937">
    <property type="entry name" value="Ras-like_GEF"/>
</dbReference>
<dbReference type="CDD" id="cd00160">
    <property type="entry name" value="RhoGEF"/>
    <property type="match status" value="1"/>
</dbReference>
<dbReference type="PROSITE" id="PS50003">
    <property type="entry name" value="PH_DOMAIN"/>
    <property type="match status" value="2"/>
</dbReference>
<feature type="compositionally biased region" description="Basic and acidic residues" evidence="4">
    <location>
        <begin position="261"/>
        <end position="270"/>
    </location>
</feature>
<accession>A0A151J8C4</accession>
<dbReference type="PROSITE" id="PS50212">
    <property type="entry name" value="RASGEF_NTER"/>
    <property type="match status" value="1"/>
</dbReference>
<feature type="region of interest" description="Disordered" evidence="4">
    <location>
        <begin position="2060"/>
        <end position="2086"/>
    </location>
</feature>
<dbReference type="Pfam" id="PF00618">
    <property type="entry name" value="RasGEF_N"/>
    <property type="match status" value="1"/>
</dbReference>
<evidence type="ECO:0000256" key="3">
    <source>
        <dbReference type="SAM" id="Coils"/>
    </source>
</evidence>
<dbReference type="Pfam" id="PF00617">
    <property type="entry name" value="RasGEF"/>
    <property type="match status" value="1"/>
</dbReference>
<reference evidence="9 10" key="1">
    <citation type="submission" date="2015-09" db="EMBL/GenBank/DDBJ databases">
        <title>Trachymyrmex cornetzi WGS genome.</title>
        <authorList>
            <person name="Nygaard S."/>
            <person name="Hu H."/>
            <person name="Boomsma J."/>
            <person name="Zhang G."/>
        </authorList>
    </citation>
    <scope>NUCLEOTIDE SEQUENCE [LARGE SCALE GENOMIC DNA]</scope>
    <source>
        <strain evidence="9">Tcor2-1</strain>
        <tissue evidence="9">Whole body</tissue>
    </source>
</reference>
<dbReference type="CDD" id="cd00155">
    <property type="entry name" value="RasGEF"/>
    <property type="match status" value="1"/>
</dbReference>
<dbReference type="SMART" id="SM00229">
    <property type="entry name" value="RasGEFN"/>
    <property type="match status" value="1"/>
</dbReference>
<dbReference type="GO" id="GO:0005886">
    <property type="term" value="C:plasma membrane"/>
    <property type="evidence" value="ECO:0007669"/>
    <property type="project" value="TreeGrafter"/>
</dbReference>
<sequence length="2700" mass="307073">MSYAEHGPRIFLTGRPSSGVPLTYGDYVLPQKRSEGRLKLYNSCTDIRAWSPNVLENTRYFHELNEHEKPAPVKLIPSSVIMENMMTLTTQAQRELRIARRELQKYRSLSFTPEQREHLKNFDRALNKIDIDGTDKTEDMRTGSIIKPLSQGHILFNANKIASLQYSDTYLSIYFRPDRFRYSTGGYPLLTNTCVLRENLSGNPLLENNTYLMSRVTSCNILTEVKATQEHNEQVSICIEYVDASSQAAQDVCEVGVQTEEYKENDDKQSNVDSPSSQYYETTESVSTSESELGMNSYPEICERNHKGVIIQKDSEIIVLKNELGMKEDELEELRELNRHMQTLLKEKDENTSILRRNVNTLQEKLKVVSDRRDDEVEDLNAKLSSFECLVDQLKAELARKCQVCYFQTQEIQKLRKEVKETELLSMENESLTRKEMEHLSREAESCGIALEQMKNVWRERDMLQKQYHEQSCTLADREDEIKRLLTLIKQMSVTADTREVEMNGVVADLRNEIQAKNDKISQCEMQLVCMEREVGNLTNMLKSSLNNFDESKIAYEGVYDYTKCEHDTCLDVQSALSALKSFIAELKECKLERRNRLRKIDNLKAYMTCYSQETVNEITNTDFDTGYGLIQPAAEDISTSSNGGCHSSKELVNVQIQSDDIDTTTTCSEESEKVELNEIILCRDSTVSPDKDIDRALATHIKRSIDKMHKISAVLQGAGDHHIQILKEYTRQQQELQKKDLEIMELKQKVAEHILRRGEGDCAIQEQLRKKMLEKEKVLEAIISKRDSKIEKLHGHLTALESDNFSYRAECDSLKVENADLVDARSLLLKENNALNEELRAQRDQICKLTQQIDELNQTIDILKEETKNVECMKKKLIDLEMKNNDLTNKLIETNETISKNAEIITELECEDKKNRVALTHESIKYDAMLTQKHSDIVKLRDENQSLHDLLRDAEVKLAQSNDMILLLRQESDNVAAINILRASLSDLDVDNMERLLAKVDYLKGEIANYRSSTASVESKLQALSHGNETLQADIETVRSTNDQLLYPHEDTVKLSLKDALYTIPKKLCETLLRLRTEIREYGNETENASEHCLDKKVPEIKDEIGKQQIKVYADKSCQQDEDTLDPVVREVDCNSENTAHKLRLLEGQYEEKLKEIQKLMDDVKLRDREIKSLQEYITHLLQEKNDLQTKAKRQVEEYQNKLTLLKKKYDSSLIAFRKRHNENVERLQARFDDILKIEKSPFDAESWLQVRSFHGAVDARVSRYIDGGRSLSNLLFYYENEACSRPSGVILLEGCYCDRLITAKGKEPDKQHCFAISYRRENQRQYELKAATETNCKAWIDAIREASFNKLLLQKEELEQKHLHLLQIVESEKTAKWQYTQQCEELASEIKKLRAELCALKKELRPSVMPIYASRPAVQRTMSQGTGSLYSTFHSYSFGAHSSGGFAPGLRDISEGSVEMQKVKKVQSFFRGWLCRRRWKQIVEQYIKSPHAESMRKRNSLVFQMVEAEEEYTEQMEILVSCFLRPFKMAASSKKPPCSHEDVNSIFLNSETVLFLHQIFLKGLTSRMESWPTLVLGDLFDMLLPMLSIYQEYVRNHHYSLQVLTECKQSSPFVALLNRLENKTACHGRSLETFLTYPMHQVPRYIITLHELLAHTPYDHVERKSLQNARQQLEDLSRQMHDEVSETENLRKNLAVERMIVEGCDILLDVNQVFVRQGTLIQLVDKPRGARSRLSATFGGKAASDREAVRQCFLFSNHLLLTTRQSDDDGRLNLVAQIGKVPLSDAVLIEDPRLSVCSMSSGISESSGSGSGSGTSQLQNRDFKIVLDIKSGGPQVTVHFVAPTMQEKAAWVSDISQCMDNVHFNDLLHGSLSDTSSVTMPQSIRNDPKLFKDDVDIRFSRTLNSCKIPQIRSATPERLLQRLTDLRFLSIDFLNTFLLTYRVFTDGVTVLEALKKVFYEAEPPDAQITTGSLVSLDVLGTNANETQLYSEDRRKSFSPRRTSGASSVSGYGSEVSDTRDAKSHGSFDVNTSGYNSKSHWRSGYKKLDEEQLLGHISEAPVIKRSPTSQASSPSNSQSPATPRKISIRVDNNEIENDGCHLTIPKVIAVSSSSETLTAISAPSSPSNLSSVTLVGSTESGSGSGSGSDPSPQEGGIYSRRVSEIDTPGTAEEDAKVQFTYDDIPPPSQSAEPTKPKSPKMPKTPKTPKTPTTPKTPKSPKPPVSPLIKESKDEQSTSTDDDESITSPKPNNQSAQQNQQQYSEHRASNYWVNRRSMHDEISSQQSSYHDTQVSSKAGVVITSFRQSHRRSSTSTAATAFAIATSASSNPPDKGPATDCNNRGRDKNRRKESVMSTAATMRVLNVLRHWVSKHAQDFEMDQKLKTLTIEFLEDINYSPNLLPAEHKAATQLLRLITKEETESNKIDLKKLLTPPVIPSKESIETLSALEIAEQMTYLDHHIFISIASEEFLGQAWMKTDKATRAPHILLMTKRFNEVSQLVVSEIIRRSNMSARVAAIEKWAAVADINRVLHNYNGVLQICAAFTNSSVYRLKKTWDKVSKTTKQTIERLQHVVSSDGRFRNLRDALHRCDPPCIPYLGLYLTDLSFIEEGTPNVTEGLLNFSKMRMISHVIREIRHFQQTPYKIELVTKVTNYLLDTSLLLNEKDLYRMSLDLEPRTSRLSSSTLVDLPPSVSNVSTK</sequence>
<feature type="domain" description="N-terminal Ras-GEF" evidence="8">
    <location>
        <begin position="1909"/>
        <end position="2028"/>
    </location>
</feature>
<feature type="compositionally biased region" description="Low complexity" evidence="4">
    <location>
        <begin position="2246"/>
        <end position="2262"/>
    </location>
</feature>
<dbReference type="InterPro" id="IPR023578">
    <property type="entry name" value="Ras_GEF_dom_sf"/>
</dbReference>
<keyword evidence="3" id="KW-0175">Coiled coil</keyword>
<organism evidence="9 10">
    <name type="scientific">Trachymyrmex cornetzi</name>
    <dbReference type="NCBI Taxonomy" id="471704"/>
    <lineage>
        <taxon>Eukaryota</taxon>
        <taxon>Metazoa</taxon>
        <taxon>Ecdysozoa</taxon>
        <taxon>Arthropoda</taxon>
        <taxon>Hexapoda</taxon>
        <taxon>Insecta</taxon>
        <taxon>Pterygota</taxon>
        <taxon>Neoptera</taxon>
        <taxon>Endopterygota</taxon>
        <taxon>Hymenoptera</taxon>
        <taxon>Apocrita</taxon>
        <taxon>Aculeata</taxon>
        <taxon>Formicoidea</taxon>
        <taxon>Formicidae</taxon>
        <taxon>Myrmicinae</taxon>
        <taxon>Trachymyrmex</taxon>
    </lineage>
</organism>
<dbReference type="PROSITE" id="PS50009">
    <property type="entry name" value="RASGEF_CAT"/>
    <property type="match status" value="1"/>
</dbReference>
<feature type="domain" description="Ras-GEF" evidence="6">
    <location>
        <begin position="2447"/>
        <end position="2678"/>
    </location>
</feature>
<feature type="region of interest" description="Disordered" evidence="4">
    <location>
        <begin position="2120"/>
        <end position="2265"/>
    </location>
</feature>
<dbReference type="InterPro" id="IPR019804">
    <property type="entry name" value="Ras_G-nucl-exch_fac_CS"/>
</dbReference>
<dbReference type="PROSITE" id="PS50010">
    <property type="entry name" value="DH_2"/>
    <property type="match status" value="1"/>
</dbReference>
<dbReference type="InterPro" id="IPR000219">
    <property type="entry name" value="DH_dom"/>
</dbReference>
<evidence type="ECO:0000259" key="8">
    <source>
        <dbReference type="PROSITE" id="PS50212"/>
    </source>
</evidence>
<feature type="coiled-coil region" evidence="3">
    <location>
        <begin position="1378"/>
        <end position="1405"/>
    </location>
</feature>
<evidence type="ECO:0000256" key="2">
    <source>
        <dbReference type="PROSITE-ProRule" id="PRU00168"/>
    </source>
</evidence>
<gene>
    <name evidence="9" type="ORF">ALC57_06499</name>
</gene>
<dbReference type="Proteomes" id="UP000078492">
    <property type="component" value="Unassembled WGS sequence"/>
</dbReference>
<feature type="coiled-coil region" evidence="3">
    <location>
        <begin position="317"/>
        <end position="397"/>
    </location>
</feature>
<name>A0A151J8C4_9HYME</name>
<dbReference type="InterPro" id="IPR001895">
    <property type="entry name" value="RASGEF_cat_dom"/>
</dbReference>
<dbReference type="InterPro" id="IPR036964">
    <property type="entry name" value="RASGEF_cat_dom_sf"/>
</dbReference>
<protein>
    <submittedName>
        <fullName evidence="9">Ras-specific guanine nucleotide-releasing factor 2</fullName>
    </submittedName>
</protein>
<dbReference type="Pfam" id="PF00169">
    <property type="entry name" value="PH"/>
    <property type="match status" value="1"/>
</dbReference>
<dbReference type="InterPro" id="IPR001849">
    <property type="entry name" value="PH_domain"/>
</dbReference>
<feature type="coiled-coil region" evidence="3">
    <location>
        <begin position="507"/>
        <end position="534"/>
    </location>
</feature>
<feature type="region of interest" description="Disordered" evidence="4">
    <location>
        <begin position="261"/>
        <end position="293"/>
    </location>
</feature>
<dbReference type="PROSITE" id="PS50096">
    <property type="entry name" value="IQ"/>
    <property type="match status" value="1"/>
</dbReference>
<dbReference type="GO" id="GO:0007265">
    <property type="term" value="P:Ras protein signal transduction"/>
    <property type="evidence" value="ECO:0007669"/>
    <property type="project" value="TreeGrafter"/>
</dbReference>
<evidence type="ECO:0000256" key="4">
    <source>
        <dbReference type="SAM" id="MobiDB-lite"/>
    </source>
</evidence>
<dbReference type="InterPro" id="IPR000651">
    <property type="entry name" value="Ras-like_Gua-exchang_fac_N"/>
</dbReference>
<dbReference type="PROSITE" id="PS00720">
    <property type="entry name" value="RASGEF"/>
    <property type="match status" value="1"/>
</dbReference>
<feature type="domain" description="PH" evidence="5">
    <location>
        <begin position="1715"/>
        <end position="1862"/>
    </location>
</feature>
<feature type="coiled-coil region" evidence="3">
    <location>
        <begin position="1144"/>
        <end position="1210"/>
    </location>
</feature>
<dbReference type="Pfam" id="PF00621">
    <property type="entry name" value="RhoGEF"/>
    <property type="match status" value="1"/>
</dbReference>
<dbReference type="EMBL" id="KQ979533">
    <property type="protein sequence ID" value="KYN21107.1"/>
    <property type="molecule type" value="Genomic_DNA"/>
</dbReference>
<evidence type="ECO:0000313" key="9">
    <source>
        <dbReference type="EMBL" id="KYN21107.1"/>
    </source>
</evidence>
<feature type="compositionally biased region" description="Basic and acidic residues" evidence="4">
    <location>
        <begin position="2018"/>
        <end position="2027"/>
    </location>
</feature>
<feature type="coiled-coil region" evidence="3">
    <location>
        <begin position="938"/>
        <end position="972"/>
    </location>
</feature>
<evidence type="ECO:0000259" key="7">
    <source>
        <dbReference type="PROSITE" id="PS50010"/>
    </source>
</evidence>
<feature type="compositionally biased region" description="Low complexity" evidence="4">
    <location>
        <begin position="2122"/>
        <end position="2157"/>
    </location>
</feature>
<dbReference type="SMART" id="SM00325">
    <property type="entry name" value="RhoGEF"/>
    <property type="match status" value="1"/>
</dbReference>
<dbReference type="PANTHER" id="PTHR23113">
    <property type="entry name" value="GUANINE NUCLEOTIDE EXCHANGE FACTOR"/>
    <property type="match status" value="1"/>
</dbReference>
<dbReference type="SUPFAM" id="SSF50729">
    <property type="entry name" value="PH domain-like"/>
    <property type="match status" value="2"/>
</dbReference>
<feature type="domain" description="DH" evidence="7">
    <location>
        <begin position="1499"/>
        <end position="1685"/>
    </location>
</feature>
<feature type="compositionally biased region" description="Low complexity" evidence="4">
    <location>
        <begin position="2067"/>
        <end position="2084"/>
    </location>
</feature>
<dbReference type="PANTHER" id="PTHR23113:SF99">
    <property type="entry name" value="RASGEF DOMAIN-CONTAINING PROTEIN"/>
    <property type="match status" value="1"/>
</dbReference>
<evidence type="ECO:0000259" key="5">
    <source>
        <dbReference type="PROSITE" id="PS50003"/>
    </source>
</evidence>
<dbReference type="Gene3D" id="2.30.29.30">
    <property type="entry name" value="Pleckstrin-homology domain (PH domain)/Phosphotyrosine-binding domain (PTB)"/>
    <property type="match status" value="2"/>
</dbReference>
<feature type="compositionally biased region" description="Basic and acidic residues" evidence="4">
    <location>
        <begin position="2342"/>
        <end position="2353"/>
    </location>
</feature>
<evidence type="ECO:0000259" key="6">
    <source>
        <dbReference type="PROSITE" id="PS50009"/>
    </source>
</evidence>
<dbReference type="SUPFAM" id="SSF48366">
    <property type="entry name" value="Ras GEF"/>
    <property type="match status" value="1"/>
</dbReference>
<feature type="coiled-coil region" evidence="3">
    <location>
        <begin position="730"/>
        <end position="757"/>
    </location>
</feature>
<dbReference type="GO" id="GO:0005085">
    <property type="term" value="F:guanyl-nucleotide exchange factor activity"/>
    <property type="evidence" value="ECO:0007669"/>
    <property type="project" value="UniProtKB-KW"/>
</dbReference>
<dbReference type="InterPro" id="IPR011993">
    <property type="entry name" value="PH-like_dom_sf"/>
</dbReference>
<feature type="coiled-coil region" evidence="3">
    <location>
        <begin position="1665"/>
        <end position="1695"/>
    </location>
</feature>
<feature type="region of interest" description="Disordered" evidence="4">
    <location>
        <begin position="1992"/>
        <end position="2042"/>
    </location>
</feature>
<feature type="region of interest" description="Disordered" evidence="4">
    <location>
        <begin position="2323"/>
        <end position="2355"/>
    </location>
</feature>
<keyword evidence="10" id="KW-1185">Reference proteome</keyword>
<dbReference type="Gene3D" id="1.20.900.10">
    <property type="entry name" value="Dbl homology (DH) domain"/>
    <property type="match status" value="1"/>
</dbReference>
<dbReference type="SUPFAM" id="SSF48065">
    <property type="entry name" value="DBL homology domain (DH-domain)"/>
    <property type="match status" value="1"/>
</dbReference>
<proteinExistence type="predicted"/>
<dbReference type="InterPro" id="IPR035899">
    <property type="entry name" value="DBL_dom_sf"/>
</dbReference>
<feature type="compositionally biased region" description="Polar residues" evidence="4">
    <location>
        <begin position="2001"/>
        <end position="2012"/>
    </location>
</feature>
<keyword evidence="1 2" id="KW-0344">Guanine-nucleotide releasing factor</keyword>
<dbReference type="Gene3D" id="1.10.840.10">
    <property type="entry name" value="Ras guanine-nucleotide exchange factors catalytic domain"/>
    <property type="match status" value="1"/>
</dbReference>
<feature type="compositionally biased region" description="Polar residues" evidence="4">
    <location>
        <begin position="2030"/>
        <end position="2039"/>
    </location>
</feature>
<dbReference type="STRING" id="471704.A0A151J8C4"/>
<dbReference type="Gene3D" id="1.20.870.10">
    <property type="entry name" value="Son of sevenless (SoS) protein Chain: S domain 1"/>
    <property type="match status" value="2"/>
</dbReference>
<evidence type="ECO:0000313" key="10">
    <source>
        <dbReference type="Proteomes" id="UP000078492"/>
    </source>
</evidence>
<feature type="coiled-coil region" evidence="3">
    <location>
        <begin position="826"/>
        <end position="898"/>
    </location>
</feature>